<keyword evidence="1" id="KW-0540">Nuclease</keyword>
<proteinExistence type="predicted"/>
<evidence type="ECO:0000256" key="2">
    <source>
        <dbReference type="ARBA" id="ARBA00022801"/>
    </source>
</evidence>
<dbReference type="SUPFAM" id="SSF53098">
    <property type="entry name" value="Ribonuclease H-like"/>
    <property type="match status" value="1"/>
</dbReference>
<dbReference type="FunFam" id="3.30.420.10:FF:000100">
    <property type="entry name" value="3'-5' exonuclease/helicase (Wrn), putative"/>
    <property type="match status" value="1"/>
</dbReference>
<evidence type="ECO:0000313" key="6">
    <source>
        <dbReference type="Proteomes" id="UP001285441"/>
    </source>
</evidence>
<dbReference type="CDD" id="cd06141">
    <property type="entry name" value="WRN_exo"/>
    <property type="match status" value="1"/>
</dbReference>
<evidence type="ECO:0000259" key="4">
    <source>
        <dbReference type="SMART" id="SM00474"/>
    </source>
</evidence>
<evidence type="ECO:0000313" key="5">
    <source>
        <dbReference type="EMBL" id="KAK3377774.1"/>
    </source>
</evidence>
<feature type="region of interest" description="Disordered" evidence="3">
    <location>
        <begin position="55"/>
        <end position="80"/>
    </location>
</feature>
<gene>
    <name evidence="5" type="ORF">B0H63DRAFT_525047</name>
</gene>
<protein>
    <submittedName>
        <fullName evidence="5">Exonuclease</fullName>
    </submittedName>
</protein>
<reference evidence="5" key="1">
    <citation type="journal article" date="2023" name="Mol. Phylogenet. Evol.">
        <title>Genome-scale phylogeny and comparative genomics of the fungal order Sordariales.</title>
        <authorList>
            <person name="Hensen N."/>
            <person name="Bonometti L."/>
            <person name="Westerberg I."/>
            <person name="Brannstrom I.O."/>
            <person name="Guillou S."/>
            <person name="Cros-Aarteil S."/>
            <person name="Calhoun S."/>
            <person name="Haridas S."/>
            <person name="Kuo A."/>
            <person name="Mondo S."/>
            <person name="Pangilinan J."/>
            <person name="Riley R."/>
            <person name="LaButti K."/>
            <person name="Andreopoulos B."/>
            <person name="Lipzen A."/>
            <person name="Chen C."/>
            <person name="Yan M."/>
            <person name="Daum C."/>
            <person name="Ng V."/>
            <person name="Clum A."/>
            <person name="Steindorff A."/>
            <person name="Ohm R.A."/>
            <person name="Martin F."/>
            <person name="Silar P."/>
            <person name="Natvig D.O."/>
            <person name="Lalanne C."/>
            <person name="Gautier V."/>
            <person name="Ament-Velasquez S.L."/>
            <person name="Kruys A."/>
            <person name="Hutchinson M.I."/>
            <person name="Powell A.J."/>
            <person name="Barry K."/>
            <person name="Miller A.N."/>
            <person name="Grigoriev I.V."/>
            <person name="Debuchy R."/>
            <person name="Gladieux P."/>
            <person name="Hiltunen Thoren M."/>
            <person name="Johannesson H."/>
        </authorList>
    </citation>
    <scope>NUCLEOTIDE SEQUENCE</scope>
    <source>
        <strain evidence="5">CBS 232.78</strain>
    </source>
</reference>
<feature type="compositionally biased region" description="Polar residues" evidence="3">
    <location>
        <begin position="409"/>
        <end position="426"/>
    </location>
</feature>
<dbReference type="GO" id="GO:0008408">
    <property type="term" value="F:3'-5' exonuclease activity"/>
    <property type="evidence" value="ECO:0007669"/>
    <property type="project" value="InterPro"/>
</dbReference>
<keyword evidence="6" id="KW-1185">Reference proteome</keyword>
<dbReference type="Pfam" id="PF01612">
    <property type="entry name" value="DNA_pol_A_exo1"/>
    <property type="match status" value="1"/>
</dbReference>
<accession>A0AAE0NCN0</accession>
<dbReference type="GO" id="GO:0005737">
    <property type="term" value="C:cytoplasm"/>
    <property type="evidence" value="ECO:0007669"/>
    <property type="project" value="TreeGrafter"/>
</dbReference>
<dbReference type="AlphaFoldDB" id="A0AAE0NCN0"/>
<keyword evidence="2" id="KW-0378">Hydrolase</keyword>
<comment type="caution">
    <text evidence="5">The sequence shown here is derived from an EMBL/GenBank/DDBJ whole genome shotgun (WGS) entry which is preliminary data.</text>
</comment>
<feature type="compositionally biased region" description="Basic and acidic residues" evidence="3">
    <location>
        <begin position="429"/>
        <end position="442"/>
    </location>
</feature>
<dbReference type="GO" id="GO:0006139">
    <property type="term" value="P:nucleobase-containing compound metabolic process"/>
    <property type="evidence" value="ECO:0007669"/>
    <property type="project" value="InterPro"/>
</dbReference>
<reference evidence="5" key="2">
    <citation type="submission" date="2023-06" db="EMBL/GenBank/DDBJ databases">
        <authorList>
            <consortium name="Lawrence Berkeley National Laboratory"/>
            <person name="Haridas S."/>
            <person name="Hensen N."/>
            <person name="Bonometti L."/>
            <person name="Westerberg I."/>
            <person name="Brannstrom I.O."/>
            <person name="Guillou S."/>
            <person name="Cros-Aarteil S."/>
            <person name="Calhoun S."/>
            <person name="Kuo A."/>
            <person name="Mondo S."/>
            <person name="Pangilinan J."/>
            <person name="Riley R."/>
            <person name="LaButti K."/>
            <person name="Andreopoulos B."/>
            <person name="Lipzen A."/>
            <person name="Chen C."/>
            <person name="Yanf M."/>
            <person name="Daum C."/>
            <person name="Ng V."/>
            <person name="Clum A."/>
            <person name="Steindorff A."/>
            <person name="Ohm R."/>
            <person name="Martin F."/>
            <person name="Silar P."/>
            <person name="Natvig D."/>
            <person name="Lalanne C."/>
            <person name="Gautier V."/>
            <person name="Ament-velasquez S.L."/>
            <person name="Kruys A."/>
            <person name="Hutchinson M.I."/>
            <person name="Powell A.J."/>
            <person name="Barry K."/>
            <person name="Miller A.N."/>
            <person name="Grigoriev I.V."/>
            <person name="Debuchy R."/>
            <person name="Gladieux P."/>
            <person name="Thoren M.H."/>
            <person name="Johannesson H."/>
        </authorList>
    </citation>
    <scope>NUCLEOTIDE SEQUENCE</scope>
    <source>
        <strain evidence="5">CBS 232.78</strain>
    </source>
</reference>
<name>A0AAE0NCN0_9PEZI</name>
<organism evidence="5 6">
    <name type="scientific">Podospora didyma</name>
    <dbReference type="NCBI Taxonomy" id="330526"/>
    <lineage>
        <taxon>Eukaryota</taxon>
        <taxon>Fungi</taxon>
        <taxon>Dikarya</taxon>
        <taxon>Ascomycota</taxon>
        <taxon>Pezizomycotina</taxon>
        <taxon>Sordariomycetes</taxon>
        <taxon>Sordariomycetidae</taxon>
        <taxon>Sordariales</taxon>
        <taxon>Podosporaceae</taxon>
        <taxon>Podospora</taxon>
    </lineage>
</organism>
<dbReference type="Gene3D" id="3.30.420.10">
    <property type="entry name" value="Ribonuclease H-like superfamily/Ribonuclease H"/>
    <property type="match status" value="1"/>
</dbReference>
<dbReference type="InterPro" id="IPR002562">
    <property type="entry name" value="3'-5'_exonuclease_dom"/>
</dbReference>
<dbReference type="GO" id="GO:0003676">
    <property type="term" value="F:nucleic acid binding"/>
    <property type="evidence" value="ECO:0007669"/>
    <property type="project" value="InterPro"/>
</dbReference>
<dbReference type="InterPro" id="IPR036397">
    <property type="entry name" value="RNaseH_sf"/>
</dbReference>
<dbReference type="GO" id="GO:0005634">
    <property type="term" value="C:nucleus"/>
    <property type="evidence" value="ECO:0007669"/>
    <property type="project" value="TreeGrafter"/>
</dbReference>
<keyword evidence="5" id="KW-0269">Exonuclease</keyword>
<dbReference type="PANTHER" id="PTHR13620:SF104">
    <property type="entry name" value="EXONUCLEASE 3'-5' DOMAIN-CONTAINING PROTEIN 2"/>
    <property type="match status" value="1"/>
</dbReference>
<dbReference type="SMART" id="SM00474">
    <property type="entry name" value="35EXOc"/>
    <property type="match status" value="1"/>
</dbReference>
<evidence type="ECO:0000256" key="1">
    <source>
        <dbReference type="ARBA" id="ARBA00022722"/>
    </source>
</evidence>
<feature type="domain" description="3'-5' exonuclease" evidence="4">
    <location>
        <begin position="142"/>
        <end position="331"/>
    </location>
</feature>
<dbReference type="InterPro" id="IPR012337">
    <property type="entry name" value="RNaseH-like_sf"/>
</dbReference>
<dbReference type="EMBL" id="JAULSW010000006">
    <property type="protein sequence ID" value="KAK3377774.1"/>
    <property type="molecule type" value="Genomic_DNA"/>
</dbReference>
<dbReference type="InterPro" id="IPR051132">
    <property type="entry name" value="3-5_Exonuclease_domain"/>
</dbReference>
<evidence type="ECO:0000256" key="3">
    <source>
        <dbReference type="SAM" id="MobiDB-lite"/>
    </source>
</evidence>
<feature type="region of interest" description="Disordered" evidence="3">
    <location>
        <begin position="392"/>
        <end position="442"/>
    </location>
</feature>
<dbReference type="PANTHER" id="PTHR13620">
    <property type="entry name" value="3-5 EXONUCLEASE"/>
    <property type="match status" value="1"/>
</dbReference>
<sequence>MSQKVWHVSRGVVFAGGGDRRVVYPRLAPARIHSSPAALSSQDEVRKTIEDLATDSTPVAGDVTAAPTEEAKEEGEETVSKPVVVDPATLKPPYTPLEFKIPENAFRAAKLAAEGTSESFWSYILYRGPPSQENGPGSKVKVHYCTSKHTTERVLQQYFKDEEVLGFDLEWAADARKTQGPRKNISLIQLASPSRIALFHVALFPKNDELVAPTLKKIMEDPDITKTGVWIKGDCTRLRNFLGIDSRGIFELSHLYKLVKYSSSGEFGLLNKRLVSLSQQVKECLQLPLFKGQDVRTSDWSQPLRMGQLIYSASDAYAAVQLYATLDHQRQKLDPTPPLPYHAELNLPIRVAEGVVLQTADEPLEPEAEEEAAAKEDGPELSAEYLSSVGDSISLEPENDSNEEANGAFSKSASPGTTPTFENKSPPTLREETSPASPKDSRIEAAEKWVAEYRATQTRKPRVGPSALRAYRLWDKNCDLEPVKIASLLRDPPLQTPTVVGYISDAVRAEGLPFDKERMRAEVLSLLSDDLQRHWRFRYLVEACSSAEPKAKEKATAAGE</sequence>
<dbReference type="Proteomes" id="UP001285441">
    <property type="component" value="Unassembled WGS sequence"/>
</dbReference>